<name>A0A4Y3QN00_MICTE</name>
<dbReference type="Gene3D" id="3.30.420.40">
    <property type="match status" value="2"/>
</dbReference>
<dbReference type="InterPro" id="IPR036390">
    <property type="entry name" value="WH_DNA-bd_sf"/>
</dbReference>
<dbReference type="InterPro" id="IPR036388">
    <property type="entry name" value="WH-like_DNA-bd_sf"/>
</dbReference>
<evidence type="ECO:0000313" key="3">
    <source>
        <dbReference type="Proteomes" id="UP000319525"/>
    </source>
</evidence>
<dbReference type="AlphaFoldDB" id="A0A4Y3QN00"/>
<dbReference type="PANTHER" id="PTHR18964">
    <property type="entry name" value="ROK (REPRESSOR, ORF, KINASE) FAMILY"/>
    <property type="match status" value="1"/>
</dbReference>
<evidence type="ECO:0000256" key="1">
    <source>
        <dbReference type="ARBA" id="ARBA00006479"/>
    </source>
</evidence>
<dbReference type="SUPFAM" id="SSF46785">
    <property type="entry name" value="Winged helix' DNA-binding domain"/>
    <property type="match status" value="1"/>
</dbReference>
<comment type="caution">
    <text evidence="2">The sequence shown here is derived from an EMBL/GenBank/DDBJ whole genome shotgun (WGS) entry which is preliminary data.</text>
</comment>
<protein>
    <submittedName>
        <fullName evidence="2">Transcriptional regulator</fullName>
    </submittedName>
</protein>
<dbReference type="Proteomes" id="UP000319525">
    <property type="component" value="Unassembled WGS sequence"/>
</dbReference>
<organism evidence="2 3">
    <name type="scientific">Microbacterium testaceum</name>
    <name type="common">Aureobacterium testaceum</name>
    <name type="synonym">Brevibacterium testaceum</name>
    <dbReference type="NCBI Taxonomy" id="2033"/>
    <lineage>
        <taxon>Bacteria</taxon>
        <taxon>Bacillati</taxon>
        <taxon>Actinomycetota</taxon>
        <taxon>Actinomycetes</taxon>
        <taxon>Micrococcales</taxon>
        <taxon>Microbacteriaceae</taxon>
        <taxon>Microbacterium</taxon>
    </lineage>
</organism>
<dbReference type="InterPro" id="IPR000600">
    <property type="entry name" value="ROK"/>
</dbReference>
<dbReference type="PROSITE" id="PS00519">
    <property type="entry name" value="HTH_ASNC_1"/>
    <property type="match status" value="1"/>
</dbReference>
<evidence type="ECO:0000313" key="2">
    <source>
        <dbReference type="EMBL" id="GEB46654.1"/>
    </source>
</evidence>
<dbReference type="Pfam" id="PF00480">
    <property type="entry name" value="ROK"/>
    <property type="match status" value="1"/>
</dbReference>
<dbReference type="Gene3D" id="1.10.10.10">
    <property type="entry name" value="Winged helix-like DNA-binding domain superfamily/Winged helix DNA-binding domain"/>
    <property type="match status" value="1"/>
</dbReference>
<gene>
    <name evidence="2" type="ORF">MTE01_25990</name>
</gene>
<dbReference type="OrthoDB" id="3189808at2"/>
<dbReference type="InterPro" id="IPR019885">
    <property type="entry name" value="Tscrpt_reg_HTH_AsnC-type_CS"/>
</dbReference>
<dbReference type="InterPro" id="IPR043129">
    <property type="entry name" value="ATPase_NBD"/>
</dbReference>
<dbReference type="Pfam" id="PF13412">
    <property type="entry name" value="HTH_24"/>
    <property type="match status" value="1"/>
</dbReference>
<accession>A0A4Y3QN00</accession>
<proteinExistence type="inferred from homology"/>
<reference evidence="2 3" key="1">
    <citation type="submission" date="2019-06" db="EMBL/GenBank/DDBJ databases">
        <title>Whole genome shotgun sequence of Microbacterium testaceum NBRC 12675.</title>
        <authorList>
            <person name="Hosoyama A."/>
            <person name="Uohara A."/>
            <person name="Ohji S."/>
            <person name="Ichikawa N."/>
        </authorList>
    </citation>
    <scope>NUCLEOTIDE SEQUENCE [LARGE SCALE GENOMIC DNA]</scope>
    <source>
        <strain evidence="2 3">NBRC 12675</strain>
    </source>
</reference>
<dbReference type="PANTHER" id="PTHR18964:SF173">
    <property type="entry name" value="GLUCOKINASE"/>
    <property type="match status" value="1"/>
</dbReference>
<sequence>MGVKPLHAALPTYSPQTLAVLTPLRTGAARSRAELAAYTGLSPSTVTARVDPLIAAGVIVEDGTDDSRGGRRPRRLAVRGDLGTVASVDLGVERSTIGLVDYAGSSLAHRHLVLDLAEGPDAVLRRVAEELAALAAANGAPTVTGAAIALPGPVSAETGRLVAPSRMPGWHDVDVAALLSDVLGVPALASNDANCMAVGELVGGDPEALNQVFIKAGSGIGSGVVAGGRLYTGRSGAAGDISHVTVPGAAPVPCSCGRVGCLDAVASGSALTRAAQEAGRDVSDVETVIDLARNGDALATGLLREAGSMTGGVLATIVNFFTPDRLVVGGSLSASDVFIAAIKSKLWADCLPMATEKLEVAVPHHPRTGGILGAARLFLDAAFGPESARSVLRVSARA</sequence>
<dbReference type="SUPFAM" id="SSF53067">
    <property type="entry name" value="Actin-like ATPase domain"/>
    <property type="match status" value="1"/>
</dbReference>
<comment type="similarity">
    <text evidence="1">Belongs to the ROK (NagC/XylR) family.</text>
</comment>
<dbReference type="EMBL" id="BJML01000009">
    <property type="protein sequence ID" value="GEB46654.1"/>
    <property type="molecule type" value="Genomic_DNA"/>
</dbReference>